<dbReference type="HOGENOM" id="CLU_1824953_0_0_1"/>
<protein>
    <submittedName>
        <fullName evidence="2">Uncharacterized protein</fullName>
    </submittedName>
</protein>
<dbReference type="GeneID" id="19113036"/>
<feature type="compositionally biased region" description="Polar residues" evidence="1">
    <location>
        <begin position="74"/>
        <end position="87"/>
    </location>
</feature>
<dbReference type="Proteomes" id="UP000011761">
    <property type="component" value="Unassembled WGS sequence"/>
</dbReference>
<feature type="compositionally biased region" description="Polar residues" evidence="1">
    <location>
        <begin position="102"/>
        <end position="113"/>
    </location>
</feature>
<organism evidence="2 3">
    <name type="scientific">Baudoinia panamericana (strain UAMH 10762)</name>
    <name type="common">Angels' share fungus</name>
    <name type="synonym">Baudoinia compniacensis (strain UAMH 10762)</name>
    <dbReference type="NCBI Taxonomy" id="717646"/>
    <lineage>
        <taxon>Eukaryota</taxon>
        <taxon>Fungi</taxon>
        <taxon>Dikarya</taxon>
        <taxon>Ascomycota</taxon>
        <taxon>Pezizomycotina</taxon>
        <taxon>Dothideomycetes</taxon>
        <taxon>Dothideomycetidae</taxon>
        <taxon>Mycosphaerellales</taxon>
        <taxon>Teratosphaeriaceae</taxon>
        <taxon>Baudoinia</taxon>
    </lineage>
</organism>
<name>M2LJ40_BAUPA</name>
<evidence type="ECO:0000313" key="3">
    <source>
        <dbReference type="Proteomes" id="UP000011761"/>
    </source>
</evidence>
<keyword evidence="3" id="KW-1185">Reference proteome</keyword>
<reference evidence="2 3" key="1">
    <citation type="journal article" date="2012" name="PLoS Pathog.">
        <title>Diverse lifestyles and strategies of plant pathogenesis encoded in the genomes of eighteen Dothideomycetes fungi.</title>
        <authorList>
            <person name="Ohm R.A."/>
            <person name="Feau N."/>
            <person name="Henrissat B."/>
            <person name="Schoch C.L."/>
            <person name="Horwitz B.A."/>
            <person name="Barry K.W."/>
            <person name="Condon B.J."/>
            <person name="Copeland A.C."/>
            <person name="Dhillon B."/>
            <person name="Glaser F."/>
            <person name="Hesse C.N."/>
            <person name="Kosti I."/>
            <person name="LaButti K."/>
            <person name="Lindquist E.A."/>
            <person name="Lucas S."/>
            <person name="Salamov A.A."/>
            <person name="Bradshaw R.E."/>
            <person name="Ciuffetti L."/>
            <person name="Hamelin R.C."/>
            <person name="Kema G.H.J."/>
            <person name="Lawrence C."/>
            <person name="Scott J.A."/>
            <person name="Spatafora J.W."/>
            <person name="Turgeon B.G."/>
            <person name="de Wit P.J.G.M."/>
            <person name="Zhong S."/>
            <person name="Goodwin S.B."/>
            <person name="Grigoriev I.V."/>
        </authorList>
    </citation>
    <scope>NUCLEOTIDE SEQUENCE [LARGE SCALE GENOMIC DNA]</scope>
    <source>
        <strain evidence="2 3">UAMH 10762</strain>
    </source>
</reference>
<dbReference type="EMBL" id="KB445559">
    <property type="protein sequence ID" value="EMC94237.1"/>
    <property type="molecule type" value="Genomic_DNA"/>
</dbReference>
<sequence length="141" mass="14648">MEAAQDFVMTQSPPSEVDKNNTNTNKTGKTQSAPPSPSSPSSANTQQPQDPTNTDINNSASLAERAIIEMSAADDNSASSPQASEVQRTAAVATSGPGRAQQAANATNTSLSSGDGVHEGIEHGVEDRVWEAMKYMGGPWS</sequence>
<proteinExistence type="predicted"/>
<accession>M2LJ40</accession>
<feature type="compositionally biased region" description="Polar residues" evidence="1">
    <location>
        <begin position="44"/>
        <end position="61"/>
    </location>
</feature>
<feature type="region of interest" description="Disordered" evidence="1">
    <location>
        <begin position="1"/>
        <end position="123"/>
    </location>
</feature>
<gene>
    <name evidence="2" type="ORF">BAUCODRAFT_36704</name>
</gene>
<dbReference type="AlphaFoldDB" id="M2LJ40"/>
<dbReference type="RefSeq" id="XP_007678691.1">
    <property type="nucleotide sequence ID" value="XM_007680501.1"/>
</dbReference>
<dbReference type="KEGG" id="bcom:BAUCODRAFT_36704"/>
<evidence type="ECO:0000313" key="2">
    <source>
        <dbReference type="EMBL" id="EMC94237.1"/>
    </source>
</evidence>
<feature type="compositionally biased region" description="Low complexity" evidence="1">
    <location>
        <begin position="20"/>
        <end position="43"/>
    </location>
</feature>
<evidence type="ECO:0000256" key="1">
    <source>
        <dbReference type="SAM" id="MobiDB-lite"/>
    </source>
</evidence>